<proteinExistence type="predicted"/>
<gene>
    <name evidence="1" type="ORF">PHYSODRAFT_332949</name>
</gene>
<sequence>MKVAVNTGRIDILNWMYEHGYSDQLVGVDNLEVFEWLLERNMVKWLYETFADAEDIDLFKSITRQEWEDPGEIHVMDTAAKYGHLGVIKYLHQISVLFKENDQKKRKRGGTMSGTGPTCSTAAIDLAAGNNYLQVVEWLHQNRKEGFTEQAVHLAAINGHLEMVQWLQEHRAHEFKAGTMDLAA</sequence>
<dbReference type="SMR" id="G4ZLL7"/>
<dbReference type="PANTHER" id="PTHR46586">
    <property type="entry name" value="ANKYRIN REPEAT-CONTAINING PROTEIN"/>
    <property type="match status" value="1"/>
</dbReference>
<dbReference type="InterPro" id="IPR052050">
    <property type="entry name" value="SecEffector_AnkRepeat"/>
</dbReference>
<dbReference type="SUPFAM" id="SSF48403">
    <property type="entry name" value="Ankyrin repeat"/>
    <property type="match status" value="1"/>
</dbReference>
<dbReference type="InterPro" id="IPR002110">
    <property type="entry name" value="Ankyrin_rpt"/>
</dbReference>
<accession>G4ZLL7</accession>
<name>G4ZLL7_PHYSP</name>
<dbReference type="GeneID" id="20646563"/>
<reference evidence="1 2" key="1">
    <citation type="journal article" date="2006" name="Science">
        <title>Phytophthora genome sequences uncover evolutionary origins and mechanisms of pathogenesis.</title>
        <authorList>
            <person name="Tyler B.M."/>
            <person name="Tripathy S."/>
            <person name="Zhang X."/>
            <person name="Dehal P."/>
            <person name="Jiang R.H."/>
            <person name="Aerts A."/>
            <person name="Arredondo F.D."/>
            <person name="Baxter L."/>
            <person name="Bensasson D."/>
            <person name="Beynon J.L."/>
            <person name="Chapman J."/>
            <person name="Damasceno C.M."/>
            <person name="Dorrance A.E."/>
            <person name="Dou D."/>
            <person name="Dickerman A.W."/>
            <person name="Dubchak I.L."/>
            <person name="Garbelotto M."/>
            <person name="Gijzen M."/>
            <person name="Gordon S.G."/>
            <person name="Govers F."/>
            <person name="Grunwald N.J."/>
            <person name="Huang W."/>
            <person name="Ivors K.L."/>
            <person name="Jones R.W."/>
            <person name="Kamoun S."/>
            <person name="Krampis K."/>
            <person name="Lamour K.H."/>
            <person name="Lee M.K."/>
            <person name="McDonald W.H."/>
            <person name="Medina M."/>
            <person name="Meijer H.J."/>
            <person name="Nordberg E.K."/>
            <person name="Maclean D.J."/>
            <person name="Ospina-Giraldo M.D."/>
            <person name="Morris P.F."/>
            <person name="Phuntumart V."/>
            <person name="Putnam N.H."/>
            <person name="Rash S."/>
            <person name="Rose J.K."/>
            <person name="Sakihama Y."/>
            <person name="Salamov A.A."/>
            <person name="Savidor A."/>
            <person name="Scheuring C.F."/>
            <person name="Smith B.M."/>
            <person name="Sobral B.W."/>
            <person name="Terry A."/>
            <person name="Torto-Alalibo T.A."/>
            <person name="Win J."/>
            <person name="Xu Z."/>
            <person name="Zhang H."/>
            <person name="Grigoriev I.V."/>
            <person name="Rokhsar D.S."/>
            <person name="Boore J.L."/>
        </authorList>
    </citation>
    <scope>NUCLEOTIDE SEQUENCE [LARGE SCALE GENOMIC DNA]</scope>
    <source>
        <strain evidence="1 2">P6497</strain>
    </source>
</reference>
<dbReference type="RefSeq" id="XP_009528341.1">
    <property type="nucleotide sequence ID" value="XM_009530046.1"/>
</dbReference>
<dbReference type="KEGG" id="psoj:PHYSODRAFT_332949"/>
<evidence type="ECO:0000313" key="1">
    <source>
        <dbReference type="EMBL" id="EGZ14592.1"/>
    </source>
</evidence>
<dbReference type="Pfam" id="PF13637">
    <property type="entry name" value="Ank_4"/>
    <property type="match status" value="1"/>
</dbReference>
<protein>
    <submittedName>
        <fullName evidence="1">Uncharacterized protein</fullName>
    </submittedName>
</protein>
<dbReference type="PANTHER" id="PTHR46586:SF3">
    <property type="entry name" value="ANKYRIN REPEAT-CONTAINING PROTEIN"/>
    <property type="match status" value="1"/>
</dbReference>
<dbReference type="AlphaFoldDB" id="G4ZLL7"/>
<organism evidence="1 2">
    <name type="scientific">Phytophthora sojae (strain P6497)</name>
    <name type="common">Soybean stem and root rot agent</name>
    <name type="synonym">Phytophthora megasperma f. sp. glycines</name>
    <dbReference type="NCBI Taxonomy" id="1094619"/>
    <lineage>
        <taxon>Eukaryota</taxon>
        <taxon>Sar</taxon>
        <taxon>Stramenopiles</taxon>
        <taxon>Oomycota</taxon>
        <taxon>Peronosporomycetes</taxon>
        <taxon>Peronosporales</taxon>
        <taxon>Peronosporaceae</taxon>
        <taxon>Phytophthora</taxon>
    </lineage>
</organism>
<evidence type="ECO:0000313" key="2">
    <source>
        <dbReference type="Proteomes" id="UP000002640"/>
    </source>
</evidence>
<dbReference type="InterPro" id="IPR036770">
    <property type="entry name" value="Ankyrin_rpt-contain_sf"/>
</dbReference>
<dbReference type="Proteomes" id="UP000002640">
    <property type="component" value="Unassembled WGS sequence"/>
</dbReference>
<keyword evidence="2" id="KW-1185">Reference proteome</keyword>
<dbReference type="Gene3D" id="1.25.40.20">
    <property type="entry name" value="Ankyrin repeat-containing domain"/>
    <property type="match status" value="1"/>
</dbReference>
<dbReference type="EMBL" id="JH159155">
    <property type="protein sequence ID" value="EGZ14592.1"/>
    <property type="molecule type" value="Genomic_DNA"/>
</dbReference>
<dbReference type="InParanoid" id="G4ZLL7"/>